<comment type="caution">
    <text evidence="2">The sequence shown here is derived from an EMBL/GenBank/DDBJ whole genome shotgun (WGS) entry which is preliminary data.</text>
</comment>
<feature type="transmembrane region" description="Helical" evidence="1">
    <location>
        <begin position="6"/>
        <end position="25"/>
    </location>
</feature>
<evidence type="ECO:0000256" key="1">
    <source>
        <dbReference type="SAM" id="Phobius"/>
    </source>
</evidence>
<keyword evidence="1" id="KW-0472">Membrane</keyword>
<keyword evidence="1" id="KW-0812">Transmembrane</keyword>
<dbReference type="AlphaFoldDB" id="A0AAV9XSQ5"/>
<name>A0AAV9XSQ5_9CRYT</name>
<protein>
    <submittedName>
        <fullName evidence="2">Secreted protein</fullName>
    </submittedName>
</protein>
<keyword evidence="3" id="KW-1185">Reference proteome</keyword>
<evidence type="ECO:0000313" key="2">
    <source>
        <dbReference type="EMBL" id="KAK6587711.1"/>
    </source>
</evidence>
<evidence type="ECO:0000313" key="3">
    <source>
        <dbReference type="Proteomes" id="UP001311799"/>
    </source>
</evidence>
<gene>
    <name evidence="2" type="ORF">RS030_81267</name>
</gene>
<dbReference type="Proteomes" id="UP001311799">
    <property type="component" value="Unassembled WGS sequence"/>
</dbReference>
<dbReference type="EMBL" id="JAWDEY010000036">
    <property type="protein sequence ID" value="KAK6587711.1"/>
    <property type="molecule type" value="Genomic_DNA"/>
</dbReference>
<reference evidence="2 3" key="1">
    <citation type="submission" date="2023-10" db="EMBL/GenBank/DDBJ databases">
        <title>Comparative genomics analysis reveals potential genetic determinants of host preference in Cryptosporidium xiaoi.</title>
        <authorList>
            <person name="Xiao L."/>
            <person name="Li J."/>
        </authorList>
    </citation>
    <scope>NUCLEOTIDE SEQUENCE [LARGE SCALE GENOMIC DNA]</scope>
    <source>
        <strain evidence="2 3">52996</strain>
    </source>
</reference>
<sequence length="789" mass="91547">MTTFTVYIFNITIFICLFVSNLSNVRAKPKFWSKWKSSENINYDYLINFFKDKVVFIQNDDSLALRSKIKNTVNLNDRVFSEKENIQSICENSSLKLFQEHLIDSNTYSMKMSTLRKSISVWGEKLSQIKNSDDVNVLEKFLTVIDYIKPRIFEIEFCINLLMDLRDNLDGKSESDSSIYRKRDTCIKLYNELHNQLNGKLSENFAGGLENNDYEMNEMFKLVINSIKEELNDYMTKINSYSQIFGLILFLNEYKVKLKDYDELKENLEFDDLIGRKQVETLVNINLNDKFVDLSPYLPTDIVFVTSPLSKLVLQELLQAKRLLESINHCKKYESISLPLRKKLIFMIRSVGNVLISYEKNYQKLHSVIDTVNEVRLIFDKCIINLCTYDIENNTELVSSNDIGVLIKFPYKQSFKILSPRENRRILETGLSIGNRNNRGLPYFPETKRDKYAKNPAKFSFDDIKDLLNIIDISFNEIQNTREYIESSTNAILTSLEKIKFTNRIYSEVIESCLKSDLIPASVYSHAYLLYLEIVMYIKKSQAEKIKSEDCKAVSENKPLKKTREQILRDYIDLDLKNKLIAKSNELSSKVSDAIFALKQSISDKNKGRGFGKLKSRLPSTSKKLQIQVITPLESTEKYILNVRSSMDEVISKLNSIEEKIIKAAKNVDIKEDSSSGSNKNLDFEKYLKPLNFIMKCYVEKESSKNYERCKDILSQARELLNYINQLLQNNKRNVEKQTSTSDKSKGLVLTFVKEWSSNLSLLKNIIVIYNDQISTINELDSSLRIILG</sequence>
<keyword evidence="1" id="KW-1133">Transmembrane helix</keyword>
<proteinExistence type="predicted"/>
<accession>A0AAV9XSQ5</accession>
<organism evidence="2 3">
    <name type="scientific">Cryptosporidium xiaoi</name>
    <dbReference type="NCBI Taxonomy" id="659607"/>
    <lineage>
        <taxon>Eukaryota</taxon>
        <taxon>Sar</taxon>
        <taxon>Alveolata</taxon>
        <taxon>Apicomplexa</taxon>
        <taxon>Conoidasida</taxon>
        <taxon>Coccidia</taxon>
        <taxon>Eucoccidiorida</taxon>
        <taxon>Eimeriorina</taxon>
        <taxon>Cryptosporidiidae</taxon>
        <taxon>Cryptosporidium</taxon>
    </lineage>
</organism>